<protein>
    <submittedName>
        <fullName evidence="2">Uncharacterized protein</fullName>
    </submittedName>
</protein>
<feature type="compositionally biased region" description="Basic and acidic residues" evidence="1">
    <location>
        <begin position="1"/>
        <end position="38"/>
    </location>
</feature>
<feature type="compositionally biased region" description="Low complexity" evidence="1">
    <location>
        <begin position="48"/>
        <end position="58"/>
    </location>
</feature>
<dbReference type="EMBL" id="JBHSLD010000027">
    <property type="protein sequence ID" value="MFC5382496.1"/>
    <property type="molecule type" value="Genomic_DNA"/>
</dbReference>
<proteinExistence type="predicted"/>
<comment type="caution">
    <text evidence="2">The sequence shown here is derived from an EMBL/GenBank/DDBJ whole genome shotgun (WGS) entry which is preliminary data.</text>
</comment>
<sequence length="153" mass="16149">MGRHEKEHGHHDENLTPEERERENELHGTAETRWRDDLQETTPSSYEHGTTAHTPGTPGRSGPSAETGSARATPGTPGAGGTTVVEEEADGTAVRTSGAALTSEELAYEHGTTEHTPGAPGAATVRDPEDEAKYEHGTTEHTPGAPGASKRHD</sequence>
<evidence type="ECO:0000256" key="1">
    <source>
        <dbReference type="SAM" id="MobiDB-lite"/>
    </source>
</evidence>
<dbReference type="Proteomes" id="UP001596122">
    <property type="component" value="Unassembled WGS sequence"/>
</dbReference>
<organism evidence="2 3">
    <name type="scientific">Aquipuribacter nitratireducens</name>
    <dbReference type="NCBI Taxonomy" id="650104"/>
    <lineage>
        <taxon>Bacteria</taxon>
        <taxon>Bacillati</taxon>
        <taxon>Actinomycetota</taxon>
        <taxon>Actinomycetes</taxon>
        <taxon>Micrococcales</taxon>
        <taxon>Intrasporangiaceae</taxon>
        <taxon>Aquipuribacter</taxon>
    </lineage>
</organism>
<reference evidence="3" key="1">
    <citation type="journal article" date="2019" name="Int. J. Syst. Evol. Microbiol.">
        <title>The Global Catalogue of Microorganisms (GCM) 10K type strain sequencing project: providing services to taxonomists for standard genome sequencing and annotation.</title>
        <authorList>
            <consortium name="The Broad Institute Genomics Platform"/>
            <consortium name="The Broad Institute Genome Sequencing Center for Infectious Disease"/>
            <person name="Wu L."/>
            <person name="Ma J."/>
        </authorList>
    </citation>
    <scope>NUCLEOTIDE SEQUENCE [LARGE SCALE GENOMIC DNA]</scope>
    <source>
        <strain evidence="3">CCUG 43114</strain>
    </source>
</reference>
<keyword evidence="3" id="KW-1185">Reference proteome</keyword>
<accession>A0ABW0GUL0</accession>
<name>A0ABW0GUL0_9MICO</name>
<feature type="region of interest" description="Disordered" evidence="1">
    <location>
        <begin position="1"/>
        <end position="153"/>
    </location>
</feature>
<evidence type="ECO:0000313" key="3">
    <source>
        <dbReference type="Proteomes" id="UP001596122"/>
    </source>
</evidence>
<evidence type="ECO:0000313" key="2">
    <source>
        <dbReference type="EMBL" id="MFC5382496.1"/>
    </source>
</evidence>
<dbReference type="RefSeq" id="WP_340268539.1">
    <property type="nucleotide sequence ID" value="NZ_JBBEOG010000003.1"/>
</dbReference>
<gene>
    <name evidence="2" type="ORF">ACFPJ6_17170</name>
</gene>